<dbReference type="Gene3D" id="1.20.1070.10">
    <property type="entry name" value="Rhodopsin 7-helix transmembrane proteins"/>
    <property type="match status" value="1"/>
</dbReference>
<dbReference type="PANTHER" id="PTHR24245:SF4">
    <property type="entry name" value="G-PROTEIN COUPLED RECEPTOR 45-RELATED"/>
    <property type="match status" value="1"/>
</dbReference>
<dbReference type="AlphaFoldDB" id="A0A8C0CMD2"/>
<evidence type="ECO:0000256" key="9">
    <source>
        <dbReference type="ARBA" id="ARBA00023224"/>
    </source>
</evidence>
<evidence type="ECO:0000256" key="8">
    <source>
        <dbReference type="ARBA" id="ARBA00023180"/>
    </source>
</evidence>
<dbReference type="OMA" id="VMEATFI"/>
<feature type="transmembrane region" description="Helical" evidence="11">
    <location>
        <begin position="182"/>
        <end position="201"/>
    </location>
</feature>
<feature type="transmembrane region" description="Helical" evidence="11">
    <location>
        <begin position="104"/>
        <end position="135"/>
    </location>
</feature>
<dbReference type="Ensembl" id="ENSBMST00010009289.1">
    <property type="protein sequence ID" value="ENSBMSP00010008329.1"/>
    <property type="gene ID" value="ENSBMSG00010006162.1"/>
</dbReference>
<dbReference type="PROSITE" id="PS50262">
    <property type="entry name" value="G_PROTEIN_RECEP_F1_2"/>
    <property type="match status" value="1"/>
</dbReference>
<keyword evidence="2" id="KW-1003">Cell membrane</keyword>
<dbReference type="Pfam" id="PF00001">
    <property type="entry name" value="7tm_1"/>
    <property type="match status" value="1"/>
</dbReference>
<protein>
    <recommendedName>
        <fullName evidence="12">G-protein coupled receptors family 1 profile domain-containing protein</fullName>
    </recommendedName>
</protein>
<evidence type="ECO:0000256" key="10">
    <source>
        <dbReference type="ARBA" id="ARBA00053954"/>
    </source>
</evidence>
<feature type="transmembrane region" description="Helical" evidence="11">
    <location>
        <begin position="69"/>
        <end position="92"/>
    </location>
</feature>
<dbReference type="GO" id="GO:0005886">
    <property type="term" value="C:plasma membrane"/>
    <property type="evidence" value="ECO:0007669"/>
    <property type="project" value="UniProtKB-SubCell"/>
</dbReference>
<name>A0A8C0CMD2_BALMU</name>
<sequence>MWDLPRPGLEPTSPVLAGGFLTTAPPGRISSIMACNRSSIETYEYLLPNGSHVADSRAPPTPAPLRMSLAVLMTLMILVGFLGNAVVCIIVYQRPAMRSAITLLLATLAFSDIILSLCCMPFTVVTIITVCWHFVDSFCSLSAALYWFFILEGVFILLIISVDRFLIIVQHQERLNPRRAKVVTAVSWALYFCVSAPLLGGWPLVEVPARAPQCMLGYTELLAGCAKVLTLVGAAFFATFAMMLSSYLGILHTVRKNAVRVHNQSDSLDLQLPTRTSLRRLQQQQQISLDLSFKTKAFTTILILFMGFSLCWLPHSVYSLLSVFSRRFYCRLSFYTTSFCVLELSYLKSVFNPIVYCWRIKKFCKACLELLPQTVLIFPKVPEQIQRRIQPSTVYAYTENQYPV</sequence>
<feature type="domain" description="G-protein coupled receptors family 1 profile" evidence="12">
    <location>
        <begin position="83"/>
        <end position="356"/>
    </location>
</feature>
<evidence type="ECO:0000256" key="1">
    <source>
        <dbReference type="ARBA" id="ARBA00004651"/>
    </source>
</evidence>
<evidence type="ECO:0000256" key="7">
    <source>
        <dbReference type="ARBA" id="ARBA00023170"/>
    </source>
</evidence>
<evidence type="ECO:0000256" key="5">
    <source>
        <dbReference type="ARBA" id="ARBA00023040"/>
    </source>
</evidence>
<comment type="subcellular location">
    <subcellularLocation>
        <location evidence="1">Cell membrane</location>
        <topology evidence="1">Multi-pass membrane protein</topology>
    </subcellularLocation>
</comment>
<evidence type="ECO:0000256" key="4">
    <source>
        <dbReference type="ARBA" id="ARBA00022989"/>
    </source>
</evidence>
<keyword evidence="8" id="KW-0325">Glycoprotein</keyword>
<accession>A0A8C0CMD2</accession>
<dbReference type="GeneTree" id="ENSGT00950000183001"/>
<organism evidence="13">
    <name type="scientific">Balaenoptera musculus</name>
    <name type="common">Blue whale</name>
    <dbReference type="NCBI Taxonomy" id="9771"/>
    <lineage>
        <taxon>Eukaryota</taxon>
        <taxon>Metazoa</taxon>
        <taxon>Chordata</taxon>
        <taxon>Craniata</taxon>
        <taxon>Vertebrata</taxon>
        <taxon>Euteleostomi</taxon>
        <taxon>Mammalia</taxon>
        <taxon>Eutheria</taxon>
        <taxon>Laurasiatheria</taxon>
        <taxon>Artiodactyla</taxon>
        <taxon>Whippomorpha</taxon>
        <taxon>Cetacea</taxon>
        <taxon>Mysticeti</taxon>
        <taxon>Balaenopteridae</taxon>
        <taxon>Balaenoptera</taxon>
    </lineage>
</organism>
<evidence type="ECO:0000256" key="11">
    <source>
        <dbReference type="SAM" id="Phobius"/>
    </source>
</evidence>
<dbReference type="GO" id="GO:0004930">
    <property type="term" value="F:G protein-coupled receptor activity"/>
    <property type="evidence" value="ECO:0007669"/>
    <property type="project" value="UniProtKB-KW"/>
</dbReference>
<evidence type="ECO:0000259" key="12">
    <source>
        <dbReference type="PROSITE" id="PS50262"/>
    </source>
</evidence>
<feature type="transmembrane region" description="Helical" evidence="11">
    <location>
        <begin position="221"/>
        <end position="250"/>
    </location>
</feature>
<dbReference type="SUPFAM" id="SSF81321">
    <property type="entry name" value="Family A G protein-coupled receptor-like"/>
    <property type="match status" value="1"/>
</dbReference>
<feature type="transmembrane region" description="Helical" evidence="11">
    <location>
        <begin position="297"/>
        <end position="321"/>
    </location>
</feature>
<comment type="function">
    <text evidence="10">Orphan receptor. May play a role in brain function.</text>
</comment>
<evidence type="ECO:0000256" key="3">
    <source>
        <dbReference type="ARBA" id="ARBA00022692"/>
    </source>
</evidence>
<keyword evidence="9" id="KW-0807">Transducer</keyword>
<dbReference type="PANTHER" id="PTHR24245">
    <property type="entry name" value="G-PROTEIN COUPLED RECEPTOR"/>
    <property type="match status" value="1"/>
</dbReference>
<reference evidence="13" key="1">
    <citation type="submission" date="2023-09" db="UniProtKB">
        <authorList>
            <consortium name="Ensembl"/>
        </authorList>
    </citation>
    <scope>IDENTIFICATION</scope>
</reference>
<dbReference type="InterPro" id="IPR051880">
    <property type="entry name" value="GPC_Orphan_Receptors"/>
</dbReference>
<evidence type="ECO:0000256" key="2">
    <source>
        <dbReference type="ARBA" id="ARBA00022475"/>
    </source>
</evidence>
<keyword evidence="7" id="KW-0675">Receptor</keyword>
<dbReference type="InterPro" id="IPR017452">
    <property type="entry name" value="GPCR_Rhodpsn_7TM"/>
</dbReference>
<dbReference type="InterPro" id="IPR000276">
    <property type="entry name" value="GPCR_Rhodpsn"/>
</dbReference>
<keyword evidence="5" id="KW-0297">G-protein coupled receptor</keyword>
<evidence type="ECO:0000256" key="6">
    <source>
        <dbReference type="ARBA" id="ARBA00023136"/>
    </source>
</evidence>
<evidence type="ECO:0000313" key="13">
    <source>
        <dbReference type="Ensembl" id="ENSBMSP00010008329.1"/>
    </source>
</evidence>
<keyword evidence="6 11" id="KW-0472">Membrane</keyword>
<dbReference type="FunFam" id="1.20.1070.10:FF:000080">
    <property type="entry name" value="probable G-protein coupled receptor 63"/>
    <property type="match status" value="1"/>
</dbReference>
<keyword evidence="4 11" id="KW-1133">Transmembrane helix</keyword>
<dbReference type="PRINTS" id="PR00237">
    <property type="entry name" value="GPCRRHODOPSN"/>
</dbReference>
<proteinExistence type="predicted"/>
<keyword evidence="3 11" id="KW-0812">Transmembrane</keyword>
<feature type="transmembrane region" description="Helical" evidence="11">
    <location>
        <begin position="141"/>
        <end position="162"/>
    </location>
</feature>